<sequence length="137" mass="14797">MKTTSKYTRSDSTSLWNWNGNNKKKRKDGNWFPVAEFLGETRQKMEAIVDGPGGGIGIGCGFGVGFGMVGGIGFGGHVKPVFGVGLGCGVGVGFGYGQGIGYGFSIKSLESYFFEQRPDSKKRPLIEKVRIKFMNII</sequence>
<evidence type="ECO:0000313" key="1">
    <source>
        <dbReference type="EMBL" id="GAV90122.1"/>
    </source>
</evidence>
<name>A0A1Q3DCD5_CEPFO</name>
<gene>
    <name evidence="1" type="ORF">CFOL_v3_33531</name>
</gene>
<comment type="caution">
    <text evidence="1">The sequence shown here is derived from an EMBL/GenBank/DDBJ whole genome shotgun (WGS) entry which is preliminary data.</text>
</comment>
<dbReference type="InterPro" id="IPR053288">
    <property type="entry name" value="TGD_Bridge_Protein"/>
</dbReference>
<dbReference type="PANTHER" id="PTHR34201">
    <property type="entry name" value="GLYCINE-RICH PROTEIN"/>
    <property type="match status" value="1"/>
</dbReference>
<organism evidence="1 2">
    <name type="scientific">Cephalotus follicularis</name>
    <name type="common">Albany pitcher plant</name>
    <dbReference type="NCBI Taxonomy" id="3775"/>
    <lineage>
        <taxon>Eukaryota</taxon>
        <taxon>Viridiplantae</taxon>
        <taxon>Streptophyta</taxon>
        <taxon>Embryophyta</taxon>
        <taxon>Tracheophyta</taxon>
        <taxon>Spermatophyta</taxon>
        <taxon>Magnoliopsida</taxon>
        <taxon>eudicotyledons</taxon>
        <taxon>Gunneridae</taxon>
        <taxon>Pentapetalae</taxon>
        <taxon>rosids</taxon>
        <taxon>fabids</taxon>
        <taxon>Oxalidales</taxon>
        <taxon>Cephalotaceae</taxon>
        <taxon>Cephalotus</taxon>
    </lineage>
</organism>
<dbReference type="EMBL" id="BDDD01005989">
    <property type="protein sequence ID" value="GAV90122.1"/>
    <property type="molecule type" value="Genomic_DNA"/>
</dbReference>
<dbReference type="InParanoid" id="A0A1Q3DCD5"/>
<evidence type="ECO:0000313" key="2">
    <source>
        <dbReference type="Proteomes" id="UP000187406"/>
    </source>
</evidence>
<dbReference type="Proteomes" id="UP000187406">
    <property type="component" value="Unassembled WGS sequence"/>
</dbReference>
<keyword evidence="2" id="KW-1185">Reference proteome</keyword>
<dbReference type="PANTHER" id="PTHR34201:SF6">
    <property type="entry name" value="GLYCINE-RICH PROTEIN"/>
    <property type="match status" value="1"/>
</dbReference>
<protein>
    <submittedName>
        <fullName evidence="1">Uncharacterized protein</fullName>
    </submittedName>
</protein>
<dbReference type="AlphaFoldDB" id="A0A1Q3DCD5"/>
<proteinExistence type="predicted"/>
<accession>A0A1Q3DCD5</accession>
<reference evidence="2" key="1">
    <citation type="submission" date="2016-04" db="EMBL/GenBank/DDBJ databases">
        <title>Cephalotus genome sequencing.</title>
        <authorList>
            <person name="Fukushima K."/>
            <person name="Hasebe M."/>
            <person name="Fang X."/>
        </authorList>
    </citation>
    <scope>NUCLEOTIDE SEQUENCE [LARGE SCALE GENOMIC DNA]</scope>
    <source>
        <strain evidence="2">cv. St1</strain>
    </source>
</reference>
<dbReference type="STRING" id="3775.A0A1Q3DCD5"/>